<keyword evidence="2" id="KW-1185">Reference proteome</keyword>
<proteinExistence type="predicted"/>
<name>A0ACC2PNF9_9HYME</name>
<sequence>MSAEIPEDSPGVLKEMKSNFEVYKSCFVPDCNNTTVKTPKKIFVRLPSNELKHKLWRSAVETPEKKAKKTKYCCEDHFDLKNDLDNYWEWKNQGVSKRLRPNVLPRRSLKFENHSTEVHTPDREDFAAGDSHSSFIEHFISPLETTTISSSSNIKDCGIQHNLEVEHKHCQATVCVYNKKTQTLKLKTNAKLVTIMTEDKCIQCDIECEVSKQLQKATKAIESLQLSVDDLNATNDSIPSDILDSSLSYRPSIEQSSTSSLEKNLKLNLMKENCYENYTKLMIEDDPYLFIGLRKEAMYVLHELHEMSGISLRDLYLVFKKIRLNQSFSILAYEFSMSKSEACRIFQKNVDTVAKYFKQLIVWPSRKNIQINLPIAFRYRFFRVESIIDCFEIEIEKPSDAMYQALSWSDYKGCNTDKRFLSITSDGLINFVSEGVCGRCTDMSIVENCGYLDKIPRSCAVLADRGFKGLDILLQQKKCTLIRPPSVYKDTKCTKQEVRLTKQVASLRIHVERAINRIRNYQMLDIHTRVDNKLVKNLDSVVYIVCGLVNLDTPIIKQIDEK</sequence>
<dbReference type="EMBL" id="CM056741">
    <property type="protein sequence ID" value="KAJ8684568.1"/>
    <property type="molecule type" value="Genomic_DNA"/>
</dbReference>
<accession>A0ACC2PNF9</accession>
<evidence type="ECO:0000313" key="2">
    <source>
        <dbReference type="Proteomes" id="UP001239111"/>
    </source>
</evidence>
<comment type="caution">
    <text evidence="1">The sequence shown here is derived from an EMBL/GenBank/DDBJ whole genome shotgun (WGS) entry which is preliminary data.</text>
</comment>
<protein>
    <submittedName>
        <fullName evidence="1">Uncharacterized protein</fullName>
    </submittedName>
</protein>
<evidence type="ECO:0000313" key="1">
    <source>
        <dbReference type="EMBL" id="KAJ8684568.1"/>
    </source>
</evidence>
<gene>
    <name evidence="1" type="ORF">QAD02_020360</name>
</gene>
<dbReference type="Proteomes" id="UP001239111">
    <property type="component" value="Chromosome 1"/>
</dbReference>
<organism evidence="1 2">
    <name type="scientific">Eretmocerus hayati</name>
    <dbReference type="NCBI Taxonomy" id="131215"/>
    <lineage>
        <taxon>Eukaryota</taxon>
        <taxon>Metazoa</taxon>
        <taxon>Ecdysozoa</taxon>
        <taxon>Arthropoda</taxon>
        <taxon>Hexapoda</taxon>
        <taxon>Insecta</taxon>
        <taxon>Pterygota</taxon>
        <taxon>Neoptera</taxon>
        <taxon>Endopterygota</taxon>
        <taxon>Hymenoptera</taxon>
        <taxon>Apocrita</taxon>
        <taxon>Proctotrupomorpha</taxon>
        <taxon>Chalcidoidea</taxon>
        <taxon>Aphelinidae</taxon>
        <taxon>Aphelininae</taxon>
        <taxon>Eretmocerus</taxon>
    </lineage>
</organism>
<reference evidence="1" key="1">
    <citation type="submission" date="2023-04" db="EMBL/GenBank/DDBJ databases">
        <title>A chromosome-level genome assembly of the parasitoid wasp Eretmocerus hayati.</title>
        <authorList>
            <person name="Zhong Y."/>
            <person name="Liu S."/>
            <person name="Liu Y."/>
        </authorList>
    </citation>
    <scope>NUCLEOTIDE SEQUENCE</scope>
    <source>
        <strain evidence="1">ZJU_SS_LIU_2023</strain>
    </source>
</reference>